<protein>
    <submittedName>
        <fullName evidence="3">Uncharacterized protein</fullName>
    </submittedName>
</protein>
<evidence type="ECO:0000313" key="4">
    <source>
        <dbReference type="Proteomes" id="UP001152622"/>
    </source>
</evidence>
<feature type="region of interest" description="Disordered" evidence="1">
    <location>
        <begin position="1"/>
        <end position="23"/>
    </location>
</feature>
<dbReference type="EMBL" id="JAINUF010000021">
    <property type="protein sequence ID" value="KAJ8334977.1"/>
    <property type="molecule type" value="Genomic_DNA"/>
</dbReference>
<organism evidence="3 4">
    <name type="scientific">Synaphobranchus kaupii</name>
    <name type="common">Kaup's arrowtooth eel</name>
    <dbReference type="NCBI Taxonomy" id="118154"/>
    <lineage>
        <taxon>Eukaryota</taxon>
        <taxon>Metazoa</taxon>
        <taxon>Chordata</taxon>
        <taxon>Craniata</taxon>
        <taxon>Vertebrata</taxon>
        <taxon>Euteleostomi</taxon>
        <taxon>Actinopterygii</taxon>
        <taxon>Neopterygii</taxon>
        <taxon>Teleostei</taxon>
        <taxon>Anguilliformes</taxon>
        <taxon>Synaphobranchidae</taxon>
        <taxon>Synaphobranchus</taxon>
    </lineage>
</organism>
<proteinExistence type="predicted"/>
<evidence type="ECO:0000256" key="2">
    <source>
        <dbReference type="SAM" id="Phobius"/>
    </source>
</evidence>
<sequence length="176" mass="19870">MSPYSWTKKQRGTPPITESVGNNRQNIDSADWWILSGWTSDTRKEPEIIHQPPLGLLCFLLVKWHHDYPLSTCGALSQLALSFFIPSFNLFFFLLPVGSVVTCLRLFLHFKKKSELFNCIIKWRAPPCLEHIYGISSAYPLGLYVANHRAPGTGYRSVAEVLLTTISCRSGVLAEN</sequence>
<accession>A0A9Q1EA04</accession>
<reference evidence="3" key="1">
    <citation type="journal article" date="2023" name="Science">
        <title>Genome structures resolve the early diversification of teleost fishes.</title>
        <authorList>
            <person name="Parey E."/>
            <person name="Louis A."/>
            <person name="Montfort J."/>
            <person name="Bouchez O."/>
            <person name="Roques C."/>
            <person name="Iampietro C."/>
            <person name="Lluch J."/>
            <person name="Castinel A."/>
            <person name="Donnadieu C."/>
            <person name="Desvignes T."/>
            <person name="Floi Bucao C."/>
            <person name="Jouanno E."/>
            <person name="Wen M."/>
            <person name="Mejri S."/>
            <person name="Dirks R."/>
            <person name="Jansen H."/>
            <person name="Henkel C."/>
            <person name="Chen W.J."/>
            <person name="Zahm M."/>
            <person name="Cabau C."/>
            <person name="Klopp C."/>
            <person name="Thompson A.W."/>
            <person name="Robinson-Rechavi M."/>
            <person name="Braasch I."/>
            <person name="Lecointre G."/>
            <person name="Bobe J."/>
            <person name="Postlethwait J.H."/>
            <person name="Berthelot C."/>
            <person name="Roest Crollius H."/>
            <person name="Guiguen Y."/>
        </authorList>
    </citation>
    <scope>NUCLEOTIDE SEQUENCE</scope>
    <source>
        <strain evidence="3">WJC10195</strain>
    </source>
</reference>
<evidence type="ECO:0000313" key="3">
    <source>
        <dbReference type="EMBL" id="KAJ8334977.1"/>
    </source>
</evidence>
<keyword evidence="4" id="KW-1185">Reference proteome</keyword>
<keyword evidence="2" id="KW-1133">Transmembrane helix</keyword>
<keyword evidence="2" id="KW-0472">Membrane</keyword>
<feature type="transmembrane region" description="Helical" evidence="2">
    <location>
        <begin position="88"/>
        <end position="108"/>
    </location>
</feature>
<comment type="caution">
    <text evidence="3">The sequence shown here is derived from an EMBL/GenBank/DDBJ whole genome shotgun (WGS) entry which is preliminary data.</text>
</comment>
<keyword evidence="2" id="KW-0812">Transmembrane</keyword>
<evidence type="ECO:0000256" key="1">
    <source>
        <dbReference type="SAM" id="MobiDB-lite"/>
    </source>
</evidence>
<dbReference type="AlphaFoldDB" id="A0A9Q1EA04"/>
<name>A0A9Q1EA04_SYNKA</name>
<gene>
    <name evidence="3" type="ORF">SKAU_G00406160</name>
</gene>
<dbReference type="Proteomes" id="UP001152622">
    <property type="component" value="Chromosome 21"/>
</dbReference>